<dbReference type="InterPro" id="IPR043133">
    <property type="entry name" value="GTP-CH-I_C/QueF"/>
</dbReference>
<feature type="domain" description="Dihydroneopterin aldolase/epimerase" evidence="1">
    <location>
        <begin position="6"/>
        <end position="112"/>
    </location>
</feature>
<accession>A0A1G9MQR1</accession>
<sequence>MSMIEIEVVGLQMDAALGIHSFELDSRQTILIDVKIQLSGMPQQDSIHETASYDDIADTVRRVIDARHYNLAETLCVTIAEALKALQHVHEVTVAVTKSPRTVACKSVVARVTL</sequence>
<evidence type="ECO:0000259" key="1">
    <source>
        <dbReference type="SMART" id="SM00905"/>
    </source>
</evidence>
<reference evidence="2 3" key="1">
    <citation type="submission" date="2016-10" db="EMBL/GenBank/DDBJ databases">
        <authorList>
            <person name="de Groot N.N."/>
        </authorList>
    </citation>
    <scope>NUCLEOTIDE SEQUENCE [LARGE SCALE GENOMIC DNA]</scope>
    <source>
        <strain evidence="2 3">DSM 16077</strain>
    </source>
</reference>
<dbReference type="AlphaFoldDB" id="A0A1G9MQR1"/>
<dbReference type="InterPro" id="IPR006157">
    <property type="entry name" value="FolB_dom"/>
</dbReference>
<dbReference type="Pfam" id="PF02152">
    <property type="entry name" value="FolB"/>
    <property type="match status" value="1"/>
</dbReference>
<dbReference type="Gene3D" id="3.30.1130.10">
    <property type="match status" value="1"/>
</dbReference>
<proteinExistence type="predicted"/>
<dbReference type="EMBL" id="FNHG01000002">
    <property type="protein sequence ID" value="SDL76626.1"/>
    <property type="molecule type" value="Genomic_DNA"/>
</dbReference>
<protein>
    <submittedName>
        <fullName evidence="2">Dihydroneopterin aldolase</fullName>
    </submittedName>
</protein>
<name>A0A1G9MQR1_9PROT</name>
<dbReference type="GO" id="GO:0006760">
    <property type="term" value="P:folic acid-containing compound metabolic process"/>
    <property type="evidence" value="ECO:0007669"/>
    <property type="project" value="InterPro"/>
</dbReference>
<evidence type="ECO:0000313" key="2">
    <source>
        <dbReference type="EMBL" id="SDL76626.1"/>
    </source>
</evidence>
<dbReference type="GO" id="GO:0004150">
    <property type="term" value="F:dihydroneopterin aldolase activity"/>
    <property type="evidence" value="ECO:0007669"/>
    <property type="project" value="InterPro"/>
</dbReference>
<dbReference type="Proteomes" id="UP000199759">
    <property type="component" value="Unassembled WGS sequence"/>
</dbReference>
<dbReference type="OrthoDB" id="5297888at2"/>
<dbReference type="SUPFAM" id="SSF55620">
    <property type="entry name" value="Tetrahydrobiopterin biosynthesis enzymes-like"/>
    <property type="match status" value="1"/>
</dbReference>
<keyword evidence="3" id="KW-1185">Reference proteome</keyword>
<dbReference type="STRING" id="144026.SAMN04488568_10277"/>
<dbReference type="SMART" id="SM00905">
    <property type="entry name" value="FolB"/>
    <property type="match status" value="1"/>
</dbReference>
<gene>
    <name evidence="2" type="ORF">SAMN04488568_10277</name>
</gene>
<dbReference type="RefSeq" id="WP_091766082.1">
    <property type="nucleotide sequence ID" value="NZ_FNHG01000002.1"/>
</dbReference>
<evidence type="ECO:0000313" key="3">
    <source>
        <dbReference type="Proteomes" id="UP000199759"/>
    </source>
</evidence>
<organism evidence="2 3">
    <name type="scientific">Maricaulis salignorans</name>
    <dbReference type="NCBI Taxonomy" id="144026"/>
    <lineage>
        <taxon>Bacteria</taxon>
        <taxon>Pseudomonadati</taxon>
        <taxon>Pseudomonadota</taxon>
        <taxon>Alphaproteobacteria</taxon>
        <taxon>Maricaulales</taxon>
        <taxon>Maricaulaceae</taxon>
        <taxon>Maricaulis</taxon>
    </lineage>
</organism>